<accession>A0AAE1AKB3</accession>
<gene>
    <name evidence="1" type="ORF">RRG08_029849</name>
</gene>
<dbReference type="AlphaFoldDB" id="A0AAE1AKB3"/>
<comment type="caution">
    <text evidence="1">The sequence shown here is derived from an EMBL/GenBank/DDBJ whole genome shotgun (WGS) entry which is preliminary data.</text>
</comment>
<evidence type="ECO:0000313" key="1">
    <source>
        <dbReference type="EMBL" id="KAK3789100.1"/>
    </source>
</evidence>
<reference evidence="1" key="1">
    <citation type="journal article" date="2023" name="G3 (Bethesda)">
        <title>A reference genome for the long-term kleptoplast-retaining sea slug Elysia crispata morphotype clarki.</title>
        <authorList>
            <person name="Eastman K.E."/>
            <person name="Pendleton A.L."/>
            <person name="Shaikh M.A."/>
            <person name="Suttiyut T."/>
            <person name="Ogas R."/>
            <person name="Tomko P."/>
            <person name="Gavelis G."/>
            <person name="Widhalm J.R."/>
            <person name="Wisecaver J.H."/>
        </authorList>
    </citation>
    <scope>NUCLEOTIDE SEQUENCE</scope>
    <source>
        <strain evidence="1">ECLA1</strain>
    </source>
</reference>
<name>A0AAE1AKB3_9GAST</name>
<dbReference type="EMBL" id="JAWDGP010001694">
    <property type="protein sequence ID" value="KAK3789100.1"/>
    <property type="molecule type" value="Genomic_DNA"/>
</dbReference>
<organism evidence="1 2">
    <name type="scientific">Elysia crispata</name>
    <name type="common">lettuce slug</name>
    <dbReference type="NCBI Taxonomy" id="231223"/>
    <lineage>
        <taxon>Eukaryota</taxon>
        <taxon>Metazoa</taxon>
        <taxon>Spiralia</taxon>
        <taxon>Lophotrochozoa</taxon>
        <taxon>Mollusca</taxon>
        <taxon>Gastropoda</taxon>
        <taxon>Heterobranchia</taxon>
        <taxon>Euthyneura</taxon>
        <taxon>Panpulmonata</taxon>
        <taxon>Sacoglossa</taxon>
        <taxon>Placobranchoidea</taxon>
        <taxon>Plakobranchidae</taxon>
        <taxon>Elysia</taxon>
    </lineage>
</organism>
<proteinExistence type="predicted"/>
<protein>
    <submittedName>
        <fullName evidence="1">Uncharacterized protein</fullName>
    </submittedName>
</protein>
<evidence type="ECO:0000313" key="2">
    <source>
        <dbReference type="Proteomes" id="UP001283361"/>
    </source>
</evidence>
<dbReference type="Proteomes" id="UP001283361">
    <property type="component" value="Unassembled WGS sequence"/>
</dbReference>
<keyword evidence="2" id="KW-1185">Reference proteome</keyword>
<sequence length="127" mass="14195">MRYENHAVNGHQVFPNSLLRGSLVAVGQREKILVGVLTLVTTICDFMRYENHAVNGHQVFPNSLLRGSLVASWPGIGGKFRVQRPGAIRIPSTGVELNITAVHGARHEKVREAQQKRRRHIDQNSLN</sequence>